<dbReference type="RefSeq" id="WP_069988704.1">
    <property type="nucleotide sequence ID" value="NZ_JACOQK010000001.1"/>
</dbReference>
<evidence type="ECO:0000256" key="1">
    <source>
        <dbReference type="SAM" id="Phobius"/>
    </source>
</evidence>
<keyword evidence="1" id="KW-0812">Transmembrane</keyword>
<evidence type="ECO:0000313" key="2">
    <source>
        <dbReference type="EMBL" id="MBC5787013.1"/>
    </source>
</evidence>
<keyword evidence="1" id="KW-1133">Transmembrane helix</keyword>
<organism evidence="2 3">
    <name type="scientific">Clostridium facile</name>
    <dbReference type="NCBI Taxonomy" id="2763035"/>
    <lineage>
        <taxon>Bacteria</taxon>
        <taxon>Bacillati</taxon>
        <taxon>Bacillota</taxon>
        <taxon>Clostridia</taxon>
        <taxon>Eubacteriales</taxon>
        <taxon>Clostridiaceae</taxon>
        <taxon>Clostridium</taxon>
    </lineage>
</organism>
<keyword evidence="1" id="KW-0472">Membrane</keyword>
<feature type="transmembrane region" description="Helical" evidence="1">
    <location>
        <begin position="6"/>
        <end position="26"/>
    </location>
</feature>
<protein>
    <submittedName>
        <fullName evidence="2">Uncharacterized protein</fullName>
    </submittedName>
</protein>
<dbReference type="Proteomes" id="UP000649151">
    <property type="component" value="Unassembled WGS sequence"/>
</dbReference>
<comment type="caution">
    <text evidence="2">The sequence shown here is derived from an EMBL/GenBank/DDBJ whole genome shotgun (WGS) entry which is preliminary data.</text>
</comment>
<reference evidence="2 3" key="1">
    <citation type="submission" date="2020-08" db="EMBL/GenBank/DDBJ databases">
        <title>Genome public.</title>
        <authorList>
            <person name="Liu C."/>
            <person name="Sun Q."/>
        </authorList>
    </citation>
    <scope>NUCLEOTIDE SEQUENCE [LARGE SCALE GENOMIC DNA]</scope>
    <source>
        <strain evidence="2 3">NSJ-27</strain>
    </source>
</reference>
<sequence length="121" mass="13537">MNLLLMSKLLSIISVLLLLVCMLAPVKKTAFAQKHPIVKSILKHHSIYGILLLIITLFHGILAGNQPGMISGKIAWMILLLLIIFSIPKNKMNSPIWKKIHVIISILLCLIVIFHIVIAFI</sequence>
<proteinExistence type="predicted"/>
<accession>A0ABR7IPG3</accession>
<keyword evidence="3" id="KW-1185">Reference proteome</keyword>
<evidence type="ECO:0000313" key="3">
    <source>
        <dbReference type="Proteomes" id="UP000649151"/>
    </source>
</evidence>
<feature type="transmembrane region" description="Helical" evidence="1">
    <location>
        <begin position="70"/>
        <end position="88"/>
    </location>
</feature>
<dbReference type="EMBL" id="JACOQK010000001">
    <property type="protein sequence ID" value="MBC5787013.1"/>
    <property type="molecule type" value="Genomic_DNA"/>
</dbReference>
<feature type="transmembrane region" description="Helical" evidence="1">
    <location>
        <begin position="47"/>
        <end position="64"/>
    </location>
</feature>
<name>A0ABR7IPG3_9CLOT</name>
<gene>
    <name evidence="2" type="ORF">H8Z77_03105</name>
</gene>
<feature type="transmembrane region" description="Helical" evidence="1">
    <location>
        <begin position="100"/>
        <end position="120"/>
    </location>
</feature>